<evidence type="ECO:0000313" key="1">
    <source>
        <dbReference type="EMBL" id="KAI3709268.1"/>
    </source>
</evidence>
<organism evidence="1 2">
    <name type="scientific">Cichorium intybus</name>
    <name type="common">Chicory</name>
    <dbReference type="NCBI Taxonomy" id="13427"/>
    <lineage>
        <taxon>Eukaryota</taxon>
        <taxon>Viridiplantae</taxon>
        <taxon>Streptophyta</taxon>
        <taxon>Embryophyta</taxon>
        <taxon>Tracheophyta</taxon>
        <taxon>Spermatophyta</taxon>
        <taxon>Magnoliopsida</taxon>
        <taxon>eudicotyledons</taxon>
        <taxon>Gunneridae</taxon>
        <taxon>Pentapetalae</taxon>
        <taxon>asterids</taxon>
        <taxon>campanulids</taxon>
        <taxon>Asterales</taxon>
        <taxon>Asteraceae</taxon>
        <taxon>Cichorioideae</taxon>
        <taxon>Cichorieae</taxon>
        <taxon>Cichoriinae</taxon>
        <taxon>Cichorium</taxon>
    </lineage>
</organism>
<name>A0ACB9AHV2_CICIN</name>
<proteinExistence type="predicted"/>
<dbReference type="EMBL" id="CM042015">
    <property type="protein sequence ID" value="KAI3709268.1"/>
    <property type="molecule type" value="Genomic_DNA"/>
</dbReference>
<accession>A0ACB9AHV2</accession>
<keyword evidence="2" id="KW-1185">Reference proteome</keyword>
<dbReference type="Proteomes" id="UP001055811">
    <property type="component" value="Linkage Group LG07"/>
</dbReference>
<reference evidence="2" key="1">
    <citation type="journal article" date="2022" name="Mol. Ecol. Resour.">
        <title>The genomes of chicory, endive, great burdock and yacon provide insights into Asteraceae palaeo-polyploidization history and plant inulin production.</title>
        <authorList>
            <person name="Fan W."/>
            <person name="Wang S."/>
            <person name="Wang H."/>
            <person name="Wang A."/>
            <person name="Jiang F."/>
            <person name="Liu H."/>
            <person name="Zhao H."/>
            <person name="Xu D."/>
            <person name="Zhang Y."/>
        </authorList>
    </citation>
    <scope>NUCLEOTIDE SEQUENCE [LARGE SCALE GENOMIC DNA]</scope>
    <source>
        <strain evidence="2">cv. Punajuju</strain>
    </source>
</reference>
<evidence type="ECO:0000313" key="2">
    <source>
        <dbReference type="Proteomes" id="UP001055811"/>
    </source>
</evidence>
<sequence length="103" mass="10949">MIWKGFPDTTTLSHPTTTIWKGLQVESAKVGLAQRLSGGAIINVNQAKIAESARACCVIVSEPSRPTSGISRVLDPDVIKEIQESASTSVSLSCPIVGIWERG</sequence>
<protein>
    <submittedName>
        <fullName evidence="1">Uncharacterized protein</fullName>
    </submittedName>
</protein>
<comment type="caution">
    <text evidence="1">The sequence shown here is derived from an EMBL/GenBank/DDBJ whole genome shotgun (WGS) entry which is preliminary data.</text>
</comment>
<reference evidence="1 2" key="2">
    <citation type="journal article" date="2022" name="Mol. Ecol. Resour.">
        <title>The genomes of chicory, endive, great burdock and yacon provide insights into Asteraceae paleo-polyploidization history and plant inulin production.</title>
        <authorList>
            <person name="Fan W."/>
            <person name="Wang S."/>
            <person name="Wang H."/>
            <person name="Wang A."/>
            <person name="Jiang F."/>
            <person name="Liu H."/>
            <person name="Zhao H."/>
            <person name="Xu D."/>
            <person name="Zhang Y."/>
        </authorList>
    </citation>
    <scope>NUCLEOTIDE SEQUENCE [LARGE SCALE GENOMIC DNA]</scope>
    <source>
        <strain evidence="2">cv. Punajuju</strain>
        <tissue evidence="1">Leaves</tissue>
    </source>
</reference>
<gene>
    <name evidence="1" type="ORF">L2E82_39028</name>
</gene>